<protein>
    <submittedName>
        <fullName evidence="2">Uncharacterized protein</fullName>
    </submittedName>
</protein>
<proteinExistence type="predicted"/>
<accession>A0ABU1NGR5</accession>
<comment type="caution">
    <text evidence="2">The sequence shown here is derived from an EMBL/GenBank/DDBJ whole genome shotgun (WGS) entry which is preliminary data.</text>
</comment>
<organism evidence="2 3">
    <name type="scientific">Variovorax soli</name>
    <dbReference type="NCBI Taxonomy" id="376815"/>
    <lineage>
        <taxon>Bacteria</taxon>
        <taxon>Pseudomonadati</taxon>
        <taxon>Pseudomonadota</taxon>
        <taxon>Betaproteobacteria</taxon>
        <taxon>Burkholderiales</taxon>
        <taxon>Comamonadaceae</taxon>
        <taxon>Variovorax</taxon>
    </lineage>
</organism>
<name>A0ABU1NGR5_9BURK</name>
<keyword evidence="3" id="KW-1185">Reference proteome</keyword>
<dbReference type="EMBL" id="JAVDRF010000007">
    <property type="protein sequence ID" value="MDR6537648.1"/>
    <property type="molecule type" value="Genomic_DNA"/>
</dbReference>
<feature type="region of interest" description="Disordered" evidence="1">
    <location>
        <begin position="14"/>
        <end position="33"/>
    </location>
</feature>
<evidence type="ECO:0000313" key="2">
    <source>
        <dbReference type="EMBL" id="MDR6537648.1"/>
    </source>
</evidence>
<evidence type="ECO:0000256" key="1">
    <source>
        <dbReference type="SAM" id="MobiDB-lite"/>
    </source>
</evidence>
<evidence type="ECO:0000313" key="3">
    <source>
        <dbReference type="Proteomes" id="UP001184230"/>
    </source>
</evidence>
<gene>
    <name evidence="2" type="ORF">J2739_003429</name>
</gene>
<dbReference type="Proteomes" id="UP001184230">
    <property type="component" value="Unassembled WGS sequence"/>
</dbReference>
<reference evidence="2 3" key="1">
    <citation type="submission" date="2023-07" db="EMBL/GenBank/DDBJ databases">
        <title>Sorghum-associated microbial communities from plants grown in Nebraska, USA.</title>
        <authorList>
            <person name="Schachtman D."/>
        </authorList>
    </citation>
    <scope>NUCLEOTIDE SEQUENCE [LARGE SCALE GENOMIC DNA]</scope>
    <source>
        <strain evidence="2 3">DS1781</strain>
    </source>
</reference>
<sequence length="48" mass="5118">MNVTPRLRHFVWSANPSGGHASGPAQPVAPCSPTGARIVMRSESCNER</sequence>